<feature type="transmembrane region" description="Helical" evidence="1">
    <location>
        <begin position="69"/>
        <end position="86"/>
    </location>
</feature>
<dbReference type="PANTHER" id="PTHR34989">
    <property type="entry name" value="PROTEIN HDED"/>
    <property type="match status" value="1"/>
</dbReference>
<keyword evidence="3" id="KW-1185">Reference proteome</keyword>
<dbReference type="InterPro" id="IPR052712">
    <property type="entry name" value="Acid_resist_chaperone_HdeD"/>
</dbReference>
<evidence type="ECO:0000313" key="2">
    <source>
        <dbReference type="EMBL" id="GGC36188.1"/>
    </source>
</evidence>
<gene>
    <name evidence="2" type="ORF">GCM10010974_18210</name>
</gene>
<comment type="caution">
    <text evidence="2">The sequence shown here is derived from an EMBL/GenBank/DDBJ whole genome shotgun (WGS) entry which is preliminary data.</text>
</comment>
<keyword evidence="1" id="KW-1133">Transmembrane helix</keyword>
<dbReference type="Pfam" id="PF03729">
    <property type="entry name" value="DUF308"/>
    <property type="match status" value="2"/>
</dbReference>
<dbReference type="PANTHER" id="PTHR34989:SF1">
    <property type="entry name" value="PROTEIN HDED"/>
    <property type="match status" value="1"/>
</dbReference>
<feature type="transmembrane region" description="Helical" evidence="1">
    <location>
        <begin position="145"/>
        <end position="167"/>
    </location>
</feature>
<proteinExistence type="predicted"/>
<feature type="transmembrane region" description="Helical" evidence="1">
    <location>
        <begin position="36"/>
        <end position="57"/>
    </location>
</feature>
<evidence type="ECO:0008006" key="4">
    <source>
        <dbReference type="Google" id="ProtNLM"/>
    </source>
</evidence>
<sequence length="201" mass="21609">MGMDLKRTGRTVIVNGVIALVMGALMMVWPGTSAEVVVRIFACWLAVIAISSLVFAAQGGRTGSMITRAVLLILLGALIFFTPMLFASMVTVLTGFAIIFFSFLALTMSFFIRRMGVRTWWALTVIGVLGIILGGFFLFAPGAGVTALIFTLAGFIILVGIALIALGRRLRKVDRQMKSDPHRNRPDGDGGGDVIRGEIID</sequence>
<evidence type="ECO:0000256" key="1">
    <source>
        <dbReference type="SAM" id="Phobius"/>
    </source>
</evidence>
<reference evidence="3" key="1">
    <citation type="journal article" date="2019" name="Int. J. Syst. Evol. Microbiol.">
        <title>The Global Catalogue of Microorganisms (GCM) 10K type strain sequencing project: providing services to taxonomists for standard genome sequencing and annotation.</title>
        <authorList>
            <consortium name="The Broad Institute Genomics Platform"/>
            <consortium name="The Broad Institute Genome Sequencing Center for Infectious Disease"/>
            <person name="Wu L."/>
            <person name="Ma J."/>
        </authorList>
    </citation>
    <scope>NUCLEOTIDE SEQUENCE [LARGE SCALE GENOMIC DNA]</scope>
    <source>
        <strain evidence="3">CGMCC 1.15472</strain>
    </source>
</reference>
<name>A0ABQ1M8C2_9MICO</name>
<accession>A0ABQ1M8C2</accession>
<feature type="transmembrane region" description="Helical" evidence="1">
    <location>
        <begin position="12"/>
        <end position="30"/>
    </location>
</feature>
<dbReference type="EMBL" id="BMJG01000005">
    <property type="protein sequence ID" value="GGC36188.1"/>
    <property type="molecule type" value="Genomic_DNA"/>
</dbReference>
<dbReference type="Proteomes" id="UP000632322">
    <property type="component" value="Unassembled WGS sequence"/>
</dbReference>
<protein>
    <recommendedName>
        <fullName evidence="4">HdeD family acid-resistance protein</fullName>
    </recommendedName>
</protein>
<organism evidence="2 3">
    <name type="scientific">Brevibacterium sediminis</name>
    <dbReference type="NCBI Taxonomy" id="1857024"/>
    <lineage>
        <taxon>Bacteria</taxon>
        <taxon>Bacillati</taxon>
        <taxon>Actinomycetota</taxon>
        <taxon>Actinomycetes</taxon>
        <taxon>Micrococcales</taxon>
        <taxon>Brevibacteriaceae</taxon>
        <taxon>Brevibacterium</taxon>
    </lineage>
</organism>
<keyword evidence="1" id="KW-0812">Transmembrane</keyword>
<evidence type="ECO:0000313" key="3">
    <source>
        <dbReference type="Proteomes" id="UP000632322"/>
    </source>
</evidence>
<feature type="transmembrane region" description="Helical" evidence="1">
    <location>
        <begin position="119"/>
        <end position="139"/>
    </location>
</feature>
<feature type="transmembrane region" description="Helical" evidence="1">
    <location>
        <begin position="92"/>
        <end position="112"/>
    </location>
</feature>
<keyword evidence="1" id="KW-0472">Membrane</keyword>
<dbReference type="InterPro" id="IPR005325">
    <property type="entry name" value="DUF308_memb"/>
</dbReference>